<reference evidence="1" key="1">
    <citation type="submission" date="2021-01" db="EMBL/GenBank/DDBJ databases">
        <title>Adiantum capillus-veneris genome.</title>
        <authorList>
            <person name="Fang Y."/>
            <person name="Liao Q."/>
        </authorList>
    </citation>
    <scope>NUCLEOTIDE SEQUENCE</scope>
    <source>
        <strain evidence="1">H3</strain>
        <tissue evidence="1">Leaf</tissue>
    </source>
</reference>
<evidence type="ECO:0000313" key="1">
    <source>
        <dbReference type="EMBL" id="KAI5064728.1"/>
    </source>
</evidence>
<dbReference type="AlphaFoldDB" id="A0A9D4UC03"/>
<organism evidence="1 2">
    <name type="scientific">Adiantum capillus-veneris</name>
    <name type="common">Maidenhair fern</name>
    <dbReference type="NCBI Taxonomy" id="13818"/>
    <lineage>
        <taxon>Eukaryota</taxon>
        <taxon>Viridiplantae</taxon>
        <taxon>Streptophyta</taxon>
        <taxon>Embryophyta</taxon>
        <taxon>Tracheophyta</taxon>
        <taxon>Polypodiopsida</taxon>
        <taxon>Polypodiidae</taxon>
        <taxon>Polypodiales</taxon>
        <taxon>Pteridineae</taxon>
        <taxon>Pteridaceae</taxon>
        <taxon>Vittarioideae</taxon>
        <taxon>Adiantum</taxon>
    </lineage>
</organism>
<comment type="caution">
    <text evidence="1">The sequence shown here is derived from an EMBL/GenBank/DDBJ whole genome shotgun (WGS) entry which is preliminary data.</text>
</comment>
<sequence length="115" mass="13064">MVGASKTLREPWISSKPFVKHTNWSFRAVDAMLVKKVLGLPNDGDTKPKGTYAVTHEVPKRGSMHQVKDVADAKGRTQMTFYLQNVMFMAKTNDMSAKNYSFLKAIEQGERINWQ</sequence>
<dbReference type="Proteomes" id="UP000886520">
    <property type="component" value="Chromosome 19"/>
</dbReference>
<keyword evidence="2" id="KW-1185">Reference proteome</keyword>
<dbReference type="EMBL" id="JABFUD020000019">
    <property type="protein sequence ID" value="KAI5064728.1"/>
    <property type="molecule type" value="Genomic_DNA"/>
</dbReference>
<evidence type="ECO:0000313" key="2">
    <source>
        <dbReference type="Proteomes" id="UP000886520"/>
    </source>
</evidence>
<protein>
    <submittedName>
        <fullName evidence="1">Uncharacterized protein</fullName>
    </submittedName>
</protein>
<name>A0A9D4UC03_ADICA</name>
<proteinExistence type="predicted"/>
<gene>
    <name evidence="1" type="ORF">GOP47_0019423</name>
</gene>
<accession>A0A9D4UC03</accession>